<gene>
    <name evidence="1" type="ORF">GCM10025770_15240</name>
</gene>
<organism evidence="1 2">
    <name type="scientific">Viridibacterium curvum</name>
    <dbReference type="NCBI Taxonomy" id="1101404"/>
    <lineage>
        <taxon>Bacteria</taxon>
        <taxon>Pseudomonadati</taxon>
        <taxon>Pseudomonadota</taxon>
        <taxon>Betaproteobacteria</taxon>
        <taxon>Rhodocyclales</taxon>
        <taxon>Rhodocyclaceae</taxon>
        <taxon>Viridibacterium</taxon>
    </lineage>
</organism>
<evidence type="ECO:0000313" key="2">
    <source>
        <dbReference type="Proteomes" id="UP001500547"/>
    </source>
</evidence>
<dbReference type="EMBL" id="BAABLD010000007">
    <property type="protein sequence ID" value="GAA5163306.1"/>
    <property type="molecule type" value="Genomic_DNA"/>
</dbReference>
<dbReference type="Proteomes" id="UP001500547">
    <property type="component" value="Unassembled WGS sequence"/>
</dbReference>
<accession>A0ABP9QK81</accession>
<name>A0ABP9QK81_9RHOO</name>
<protein>
    <submittedName>
        <fullName evidence="1">Uncharacterized protein</fullName>
    </submittedName>
</protein>
<keyword evidence="2" id="KW-1185">Reference proteome</keyword>
<evidence type="ECO:0000313" key="1">
    <source>
        <dbReference type="EMBL" id="GAA5163306.1"/>
    </source>
</evidence>
<comment type="caution">
    <text evidence="1">The sequence shown here is derived from an EMBL/GenBank/DDBJ whole genome shotgun (WGS) entry which is preliminary data.</text>
</comment>
<reference evidence="2" key="1">
    <citation type="journal article" date="2019" name="Int. J. Syst. Evol. Microbiol.">
        <title>The Global Catalogue of Microorganisms (GCM) 10K type strain sequencing project: providing services to taxonomists for standard genome sequencing and annotation.</title>
        <authorList>
            <consortium name="The Broad Institute Genomics Platform"/>
            <consortium name="The Broad Institute Genome Sequencing Center for Infectious Disease"/>
            <person name="Wu L."/>
            <person name="Ma J."/>
        </authorList>
    </citation>
    <scope>NUCLEOTIDE SEQUENCE [LARGE SCALE GENOMIC DNA]</scope>
    <source>
        <strain evidence="2">JCM 18715</strain>
    </source>
</reference>
<sequence>MNPHVPDQAELSDAILGKADALIRRNRPDGVSSDAEELPLLTEVVEDIPSLSDFLTAPHPAITQGEGRMPVAIGLSQEQVDILIQDAVDRAQRDILKHQDRVVFEAVERTKAENAVAHQAALQAALAKGRAEGRADGQSQGFAEGLARGRSENQSLQQTAVESAKRDAHQQVILQFSEQLIELDAYIAQSVDAWLAKELPQIISGEIESLVERLKTRTAAHMRATLLPDISNKLSALLDTKL</sequence>
<dbReference type="RefSeq" id="WP_345532290.1">
    <property type="nucleotide sequence ID" value="NZ_BAABLD010000007.1"/>
</dbReference>
<proteinExistence type="predicted"/>